<dbReference type="AlphaFoldDB" id="A0A8X6GXQ4"/>
<proteinExistence type="predicted"/>
<organism evidence="2 3">
    <name type="scientific">Trichonephila clavata</name>
    <name type="common">Joro spider</name>
    <name type="synonym">Nephila clavata</name>
    <dbReference type="NCBI Taxonomy" id="2740835"/>
    <lineage>
        <taxon>Eukaryota</taxon>
        <taxon>Metazoa</taxon>
        <taxon>Ecdysozoa</taxon>
        <taxon>Arthropoda</taxon>
        <taxon>Chelicerata</taxon>
        <taxon>Arachnida</taxon>
        <taxon>Araneae</taxon>
        <taxon>Araneomorphae</taxon>
        <taxon>Entelegynae</taxon>
        <taxon>Araneoidea</taxon>
        <taxon>Nephilidae</taxon>
        <taxon>Trichonephila</taxon>
    </lineage>
</organism>
<evidence type="ECO:0000313" key="2">
    <source>
        <dbReference type="EMBL" id="GFQ75834.1"/>
    </source>
</evidence>
<sequence>MDVRYQSRITKSLKITKVSPNQSSYHCGLASHFHVVLRGGRVFPELLITDYALILPTYRCTSWVDLASPDTHTTTFESPASTSTVPDSATAFPSPSGSPNSALQYLKGIIVTAKGTIATPYPTDTTKSCHRDTSQMERLSTPGTIAQTMETDEVSPRDAQHRCTRIYDLKNQIYQGSYKLTFYDQLIKGELERFH</sequence>
<comment type="caution">
    <text evidence="2">The sequence shown here is derived from an EMBL/GenBank/DDBJ whole genome shotgun (WGS) entry which is preliminary data.</text>
</comment>
<protein>
    <submittedName>
        <fullName evidence="2">Uncharacterized protein</fullName>
    </submittedName>
</protein>
<feature type="region of interest" description="Disordered" evidence="1">
    <location>
        <begin position="72"/>
        <end position="98"/>
    </location>
</feature>
<evidence type="ECO:0000256" key="1">
    <source>
        <dbReference type="SAM" id="MobiDB-lite"/>
    </source>
</evidence>
<reference evidence="2" key="1">
    <citation type="submission" date="2020-07" db="EMBL/GenBank/DDBJ databases">
        <title>Multicomponent nature underlies the extraordinary mechanical properties of spider dragline silk.</title>
        <authorList>
            <person name="Kono N."/>
            <person name="Nakamura H."/>
            <person name="Mori M."/>
            <person name="Yoshida Y."/>
            <person name="Ohtoshi R."/>
            <person name="Malay A.D."/>
            <person name="Moran D.A.P."/>
            <person name="Tomita M."/>
            <person name="Numata K."/>
            <person name="Arakawa K."/>
        </authorList>
    </citation>
    <scope>NUCLEOTIDE SEQUENCE</scope>
</reference>
<keyword evidence="3" id="KW-1185">Reference proteome</keyword>
<evidence type="ECO:0000313" key="3">
    <source>
        <dbReference type="Proteomes" id="UP000887116"/>
    </source>
</evidence>
<name>A0A8X6GXQ4_TRICU</name>
<gene>
    <name evidence="2" type="ORF">TNCT_688721</name>
</gene>
<dbReference type="EMBL" id="BMAO01031538">
    <property type="protein sequence ID" value="GFQ75834.1"/>
    <property type="molecule type" value="Genomic_DNA"/>
</dbReference>
<accession>A0A8X6GXQ4</accession>
<dbReference type="Proteomes" id="UP000887116">
    <property type="component" value="Unassembled WGS sequence"/>
</dbReference>